<dbReference type="Proteomes" id="UP000242815">
    <property type="component" value="Unassembled WGS sequence"/>
</dbReference>
<dbReference type="CDD" id="cd09748">
    <property type="entry name" value="Cmr3_III-B"/>
    <property type="match status" value="1"/>
</dbReference>
<accession>A0A1I6BMW4</accession>
<gene>
    <name evidence="1" type="ORF">SAMN05216578_1056</name>
</gene>
<organism evidence="1 2">
    <name type="scientific">Halopseudomonas formosensis</name>
    <dbReference type="NCBI Taxonomy" id="1002526"/>
    <lineage>
        <taxon>Bacteria</taxon>
        <taxon>Pseudomonadati</taxon>
        <taxon>Pseudomonadota</taxon>
        <taxon>Gammaproteobacteria</taxon>
        <taxon>Pseudomonadales</taxon>
        <taxon>Pseudomonadaceae</taxon>
        <taxon>Halopseudomonas</taxon>
    </lineage>
</organism>
<dbReference type="InterPro" id="IPR019117">
    <property type="entry name" value="CRISPR-assoc_protein_Cmr3"/>
</dbReference>
<dbReference type="Pfam" id="PF09700">
    <property type="entry name" value="Cas_Cmr3"/>
    <property type="match status" value="1"/>
</dbReference>
<reference evidence="1 2" key="1">
    <citation type="submission" date="2016-10" db="EMBL/GenBank/DDBJ databases">
        <authorList>
            <person name="de Groot N.N."/>
        </authorList>
    </citation>
    <scope>NUCLEOTIDE SEQUENCE [LARGE SCALE GENOMIC DNA]</scope>
    <source>
        <strain evidence="1 2">JCM 18415</strain>
    </source>
</reference>
<dbReference type="Gene3D" id="3.30.70.2940">
    <property type="match status" value="1"/>
</dbReference>
<dbReference type="STRING" id="1002526.SAMN05216578_1056"/>
<sequence length="372" mass="39639">MSAVQYCFIEPLDVLFLRGNKLFGDPGSYGECLIPPWPSVAAGAIRSRMLVDAGIDLTEFGKGRVEHPALGTPDQPGSFTVAAFHLARRAGQRVEILTAPPADLVIDEQCNVSARAPQSAPTGLQSSSALPLLPVLAQGNKRSKAATGYWLTQSGWEAYLRGELPMAEQLVHSSKLWVFDARVGIGMSADTRSVEEGKLFSAQAIAMKKDVGFVAAVAGAEPPSAGLLRFGGDGRAASISRVDLKVAEPDYQSMVQAGRCRLVLTTPGLFADGWKLPGTDSANRVSLPGISARLACAAVPRAETISGWDLANWQPKPAQRVAPTGSVYWLDELEATPEALRKLAECGLWGTPCEDRARRAEGFNRVAIGAWS</sequence>
<proteinExistence type="predicted"/>
<dbReference type="Gene3D" id="2.60.40.4350">
    <property type="match status" value="1"/>
</dbReference>
<dbReference type="AlphaFoldDB" id="A0A1I6BMW4"/>
<dbReference type="EMBL" id="FOYD01000005">
    <property type="protein sequence ID" value="SFQ82289.1"/>
    <property type="molecule type" value="Genomic_DNA"/>
</dbReference>
<evidence type="ECO:0000313" key="2">
    <source>
        <dbReference type="Proteomes" id="UP000242815"/>
    </source>
</evidence>
<evidence type="ECO:0000313" key="1">
    <source>
        <dbReference type="EMBL" id="SFQ82289.1"/>
    </source>
</evidence>
<protein>
    <submittedName>
        <fullName evidence="1">CRISPR-associated protein Cmr3</fullName>
    </submittedName>
</protein>
<name>A0A1I6BMW4_9GAMM</name>
<dbReference type="RefSeq" id="WP_218150023.1">
    <property type="nucleotide sequence ID" value="NZ_FOYD01000005.1"/>
</dbReference>